<name>A0AAV7TJL7_PLEWA</name>
<feature type="compositionally biased region" description="Polar residues" evidence="1">
    <location>
        <begin position="46"/>
        <end position="57"/>
    </location>
</feature>
<dbReference type="EMBL" id="JANPWB010000006">
    <property type="protein sequence ID" value="KAJ1176812.1"/>
    <property type="molecule type" value="Genomic_DNA"/>
</dbReference>
<comment type="caution">
    <text evidence="2">The sequence shown here is derived from an EMBL/GenBank/DDBJ whole genome shotgun (WGS) entry which is preliminary data.</text>
</comment>
<evidence type="ECO:0000313" key="2">
    <source>
        <dbReference type="EMBL" id="KAJ1176812.1"/>
    </source>
</evidence>
<proteinExistence type="predicted"/>
<accession>A0AAV7TJL7</accession>
<protein>
    <submittedName>
        <fullName evidence="2">Uncharacterized protein</fullName>
    </submittedName>
</protein>
<dbReference type="AlphaFoldDB" id="A0AAV7TJL7"/>
<reference evidence="2" key="1">
    <citation type="journal article" date="2022" name="bioRxiv">
        <title>Sequencing and chromosome-scale assembly of the giantPleurodeles waltlgenome.</title>
        <authorList>
            <person name="Brown T."/>
            <person name="Elewa A."/>
            <person name="Iarovenko S."/>
            <person name="Subramanian E."/>
            <person name="Araus A.J."/>
            <person name="Petzold A."/>
            <person name="Susuki M."/>
            <person name="Suzuki K.-i.T."/>
            <person name="Hayashi T."/>
            <person name="Toyoda A."/>
            <person name="Oliveira C."/>
            <person name="Osipova E."/>
            <person name="Leigh N.D."/>
            <person name="Simon A."/>
            <person name="Yun M.H."/>
        </authorList>
    </citation>
    <scope>NUCLEOTIDE SEQUENCE</scope>
    <source>
        <strain evidence="2">20211129_DDA</strain>
        <tissue evidence="2">Liver</tissue>
    </source>
</reference>
<sequence>MTGLPWPDLRLGAYYAAVKRARFYSISASVLLKPCMLGDEVPPKPQESSSNSQTGSPLQARPRSGKADTILQRQGF</sequence>
<dbReference type="Proteomes" id="UP001066276">
    <property type="component" value="Chromosome 3_2"/>
</dbReference>
<evidence type="ECO:0000256" key="1">
    <source>
        <dbReference type="SAM" id="MobiDB-lite"/>
    </source>
</evidence>
<gene>
    <name evidence="2" type="ORF">NDU88_002079</name>
</gene>
<evidence type="ECO:0000313" key="3">
    <source>
        <dbReference type="Proteomes" id="UP001066276"/>
    </source>
</evidence>
<feature type="region of interest" description="Disordered" evidence="1">
    <location>
        <begin position="37"/>
        <end position="76"/>
    </location>
</feature>
<keyword evidence="3" id="KW-1185">Reference proteome</keyword>
<organism evidence="2 3">
    <name type="scientific">Pleurodeles waltl</name>
    <name type="common">Iberian ribbed newt</name>
    <dbReference type="NCBI Taxonomy" id="8319"/>
    <lineage>
        <taxon>Eukaryota</taxon>
        <taxon>Metazoa</taxon>
        <taxon>Chordata</taxon>
        <taxon>Craniata</taxon>
        <taxon>Vertebrata</taxon>
        <taxon>Euteleostomi</taxon>
        <taxon>Amphibia</taxon>
        <taxon>Batrachia</taxon>
        <taxon>Caudata</taxon>
        <taxon>Salamandroidea</taxon>
        <taxon>Salamandridae</taxon>
        <taxon>Pleurodelinae</taxon>
        <taxon>Pleurodeles</taxon>
    </lineage>
</organism>